<dbReference type="InterPro" id="IPR029154">
    <property type="entry name" value="HIBADH-like_NADP-bd"/>
</dbReference>
<dbReference type="PIRSF" id="PIRSF000103">
    <property type="entry name" value="HIBADH"/>
    <property type="match status" value="1"/>
</dbReference>
<dbReference type="KEGG" id="vab:WPS_11870"/>
<evidence type="ECO:0000313" key="8">
    <source>
        <dbReference type="Proteomes" id="UP001317532"/>
    </source>
</evidence>
<dbReference type="AlphaFoldDB" id="A0AAN1XUY8"/>
<keyword evidence="3" id="KW-0520">NAD</keyword>
<dbReference type="GO" id="GO:0050661">
    <property type="term" value="F:NADP binding"/>
    <property type="evidence" value="ECO:0007669"/>
    <property type="project" value="InterPro"/>
</dbReference>
<name>A0AAN1XUY8_UNVUL</name>
<dbReference type="InterPro" id="IPR008927">
    <property type="entry name" value="6-PGluconate_DH-like_C_sf"/>
</dbReference>
<dbReference type="InterPro" id="IPR006115">
    <property type="entry name" value="6PGDH_NADP-bd"/>
</dbReference>
<dbReference type="InterPro" id="IPR036291">
    <property type="entry name" value="NAD(P)-bd_dom_sf"/>
</dbReference>
<dbReference type="PANTHER" id="PTHR43060">
    <property type="entry name" value="3-HYDROXYISOBUTYRATE DEHYDROGENASE-LIKE 1, MITOCHONDRIAL-RELATED"/>
    <property type="match status" value="1"/>
</dbReference>
<keyword evidence="2" id="KW-0560">Oxidoreductase</keyword>
<dbReference type="SUPFAM" id="SSF48179">
    <property type="entry name" value="6-phosphogluconate dehydrogenase C-terminal domain-like"/>
    <property type="match status" value="1"/>
</dbReference>
<protein>
    <submittedName>
        <fullName evidence="7">2-hydroxy-3-oxopropionate reductase</fullName>
    </submittedName>
</protein>
<dbReference type="EMBL" id="AP025523">
    <property type="protein sequence ID" value="BDE05911.1"/>
    <property type="molecule type" value="Genomic_DNA"/>
</dbReference>
<proteinExistence type="inferred from homology"/>
<evidence type="ECO:0000256" key="4">
    <source>
        <dbReference type="PIRSR" id="PIRSR000103-1"/>
    </source>
</evidence>
<dbReference type="GO" id="GO:0051287">
    <property type="term" value="F:NAD binding"/>
    <property type="evidence" value="ECO:0007669"/>
    <property type="project" value="InterPro"/>
</dbReference>
<dbReference type="Gene3D" id="3.40.50.720">
    <property type="entry name" value="NAD(P)-binding Rossmann-like Domain"/>
    <property type="match status" value="1"/>
</dbReference>
<organism evidence="7 8">
    <name type="scientific">Vulcanimicrobium alpinum</name>
    <dbReference type="NCBI Taxonomy" id="3016050"/>
    <lineage>
        <taxon>Bacteria</taxon>
        <taxon>Bacillati</taxon>
        <taxon>Vulcanimicrobiota</taxon>
        <taxon>Vulcanimicrobiia</taxon>
        <taxon>Vulcanimicrobiales</taxon>
        <taxon>Vulcanimicrobiaceae</taxon>
        <taxon>Vulcanimicrobium</taxon>
    </lineage>
</organism>
<feature type="domain" description="6-phosphogluconate dehydrogenase NADP-binding" evidence="5">
    <location>
        <begin position="12"/>
        <end position="166"/>
    </location>
</feature>
<evidence type="ECO:0000259" key="5">
    <source>
        <dbReference type="Pfam" id="PF03446"/>
    </source>
</evidence>
<sequence length="303" mass="31804">MSWERGAGRPATVGVLGAGRMGLPIARQLVGAGFHTIAYRRGAGDELRAAGARVAGSVAELCVGAEVVISLLPSADAVHAVLPELVRGLRPGSVLVDMATLGLAVKKQVRDALEPRGVAMLDCPISGGPMMIPRRENVVLGSGEPDAFEHARPPLESFSANVLYLGVFGTGSRVKFIAQQLVAVHNLAAAEALRYAMRSGIDANTVIAAIVPSIASSRFFEQRAPMMVERRFSPALGPIGMLAKDLPPVLDDADEIGVAMPLLRTAQRYYAAALEAGMGELDVAAMIDALELDGAALQHEVNR</sequence>
<dbReference type="InterPro" id="IPR013328">
    <property type="entry name" value="6PGD_dom2"/>
</dbReference>
<evidence type="ECO:0000313" key="7">
    <source>
        <dbReference type="EMBL" id="BDE05911.1"/>
    </source>
</evidence>
<reference evidence="7 8" key="1">
    <citation type="journal article" date="2022" name="ISME Commun">
        <title>Vulcanimicrobium alpinus gen. nov. sp. nov., the first cultivated representative of the candidate phylum 'Eremiobacterota', is a metabolically versatile aerobic anoxygenic phototroph.</title>
        <authorList>
            <person name="Yabe S."/>
            <person name="Muto K."/>
            <person name="Abe K."/>
            <person name="Yokota A."/>
            <person name="Staudigel H."/>
            <person name="Tebo B.M."/>
        </authorList>
    </citation>
    <scope>NUCLEOTIDE SEQUENCE [LARGE SCALE GENOMIC DNA]</scope>
    <source>
        <strain evidence="7 8">WC8-2</strain>
    </source>
</reference>
<evidence type="ECO:0000256" key="2">
    <source>
        <dbReference type="ARBA" id="ARBA00023002"/>
    </source>
</evidence>
<evidence type="ECO:0000256" key="1">
    <source>
        <dbReference type="ARBA" id="ARBA00009080"/>
    </source>
</evidence>
<feature type="domain" description="3-hydroxyisobutyrate dehydrogenase-like NAD-binding" evidence="6">
    <location>
        <begin position="169"/>
        <end position="289"/>
    </location>
</feature>
<comment type="similarity">
    <text evidence="1">Belongs to the HIBADH-related family.</text>
</comment>
<evidence type="ECO:0000259" key="6">
    <source>
        <dbReference type="Pfam" id="PF14833"/>
    </source>
</evidence>
<dbReference type="RefSeq" id="WP_317996923.1">
    <property type="nucleotide sequence ID" value="NZ_AP025523.1"/>
</dbReference>
<dbReference type="PANTHER" id="PTHR43060:SF14">
    <property type="entry name" value="DEHYDROGENASE-LIKE PROTEIN"/>
    <property type="match status" value="1"/>
</dbReference>
<dbReference type="Pfam" id="PF14833">
    <property type="entry name" value="NAD_binding_11"/>
    <property type="match status" value="1"/>
</dbReference>
<feature type="active site" evidence="4">
    <location>
        <position position="175"/>
    </location>
</feature>
<dbReference type="Proteomes" id="UP001317532">
    <property type="component" value="Chromosome"/>
</dbReference>
<accession>A0AAN1XUY8</accession>
<gene>
    <name evidence="7" type="ORF">WPS_11870</name>
</gene>
<evidence type="ECO:0000256" key="3">
    <source>
        <dbReference type="ARBA" id="ARBA00023027"/>
    </source>
</evidence>
<dbReference type="GO" id="GO:0016491">
    <property type="term" value="F:oxidoreductase activity"/>
    <property type="evidence" value="ECO:0007669"/>
    <property type="project" value="UniProtKB-KW"/>
</dbReference>
<dbReference type="SUPFAM" id="SSF51735">
    <property type="entry name" value="NAD(P)-binding Rossmann-fold domains"/>
    <property type="match status" value="1"/>
</dbReference>
<dbReference type="Pfam" id="PF03446">
    <property type="entry name" value="NAD_binding_2"/>
    <property type="match status" value="1"/>
</dbReference>
<dbReference type="InterPro" id="IPR015815">
    <property type="entry name" value="HIBADH-related"/>
</dbReference>
<dbReference type="Gene3D" id="1.10.1040.10">
    <property type="entry name" value="N-(1-d-carboxylethyl)-l-norvaline Dehydrogenase, domain 2"/>
    <property type="match status" value="1"/>
</dbReference>
<keyword evidence="8" id="KW-1185">Reference proteome</keyword>